<proteinExistence type="predicted"/>
<accession>A0A9E7EC65</accession>
<evidence type="ECO:0000313" key="2">
    <source>
        <dbReference type="Proteomes" id="UP001055439"/>
    </source>
</evidence>
<protein>
    <submittedName>
        <fullName evidence="1">Uncharacterized protein</fullName>
    </submittedName>
</protein>
<gene>
    <name evidence="1" type="ORF">MUK42_36264</name>
</gene>
<dbReference type="EMBL" id="CP097502">
    <property type="protein sequence ID" value="URD74411.1"/>
    <property type="molecule type" value="Genomic_DNA"/>
</dbReference>
<name>A0A9E7EC65_9LILI</name>
<dbReference type="Proteomes" id="UP001055439">
    <property type="component" value="Chromosome 1"/>
</dbReference>
<dbReference type="AlphaFoldDB" id="A0A9E7EC65"/>
<evidence type="ECO:0000313" key="1">
    <source>
        <dbReference type="EMBL" id="URD74411.1"/>
    </source>
</evidence>
<dbReference type="OrthoDB" id="275637at2759"/>
<reference evidence="1" key="1">
    <citation type="submission" date="2022-05" db="EMBL/GenBank/DDBJ databases">
        <title>The Musa troglodytarum L. genome provides insights into the mechanism of non-climacteric behaviour and enrichment of carotenoids.</title>
        <authorList>
            <person name="Wang J."/>
        </authorList>
    </citation>
    <scope>NUCLEOTIDE SEQUENCE</scope>
    <source>
        <tissue evidence="1">Leaf</tissue>
    </source>
</reference>
<organism evidence="1 2">
    <name type="scientific">Musa troglodytarum</name>
    <name type="common">fe'i banana</name>
    <dbReference type="NCBI Taxonomy" id="320322"/>
    <lineage>
        <taxon>Eukaryota</taxon>
        <taxon>Viridiplantae</taxon>
        <taxon>Streptophyta</taxon>
        <taxon>Embryophyta</taxon>
        <taxon>Tracheophyta</taxon>
        <taxon>Spermatophyta</taxon>
        <taxon>Magnoliopsida</taxon>
        <taxon>Liliopsida</taxon>
        <taxon>Zingiberales</taxon>
        <taxon>Musaceae</taxon>
        <taxon>Musa</taxon>
    </lineage>
</organism>
<keyword evidence="2" id="KW-1185">Reference proteome</keyword>
<sequence length="52" mass="5683">MPVKAVYAVLNNLLYNVEVAAQEAKCAEFIVEKAEQDKNSAVIRVSSISQLS</sequence>